<dbReference type="SUPFAM" id="SSF51126">
    <property type="entry name" value="Pectin lyase-like"/>
    <property type="match status" value="1"/>
</dbReference>
<name>A5G0B3_ACICJ</name>
<dbReference type="HOGENOM" id="CLU_227446_0_0_5"/>
<keyword evidence="2" id="KW-0964">Secreted</keyword>
<dbReference type="KEGG" id="acr:Acry_2096"/>
<dbReference type="PANTHER" id="PTHR12338">
    <property type="entry name" value="AUTOTRANSPORTER"/>
    <property type="match status" value="1"/>
</dbReference>
<keyword evidence="3" id="KW-0732">Signal</keyword>
<proteinExistence type="predicted"/>
<evidence type="ECO:0000256" key="4">
    <source>
        <dbReference type="SAM" id="MobiDB-lite"/>
    </source>
</evidence>
<dbReference type="InterPro" id="IPR008638">
    <property type="entry name" value="FhaB/CdiA-like_TPS"/>
</dbReference>
<organism evidence="6 7">
    <name type="scientific">Acidiphilium cryptum (strain JF-5)</name>
    <dbReference type="NCBI Taxonomy" id="349163"/>
    <lineage>
        <taxon>Bacteria</taxon>
        <taxon>Pseudomonadati</taxon>
        <taxon>Pseudomonadota</taxon>
        <taxon>Alphaproteobacteria</taxon>
        <taxon>Acetobacterales</taxon>
        <taxon>Acidocellaceae</taxon>
        <taxon>Acidiphilium</taxon>
    </lineage>
</organism>
<evidence type="ECO:0000256" key="2">
    <source>
        <dbReference type="ARBA" id="ARBA00022525"/>
    </source>
</evidence>
<feature type="compositionally biased region" description="Polar residues" evidence="4">
    <location>
        <begin position="14"/>
        <end position="24"/>
    </location>
</feature>
<dbReference type="PANTHER" id="PTHR12338:SF8">
    <property type="entry name" value="HEME_HEMOPEXIN-BINDING PROTEIN"/>
    <property type="match status" value="1"/>
</dbReference>
<evidence type="ECO:0000256" key="1">
    <source>
        <dbReference type="ARBA" id="ARBA00004613"/>
    </source>
</evidence>
<feature type="domain" description="Filamentous haemagglutinin FhaB/tRNA nuclease CdiA-like TPS" evidence="5">
    <location>
        <begin position="2"/>
        <end position="112"/>
    </location>
</feature>
<dbReference type="eggNOG" id="COG3210">
    <property type="taxonomic scope" value="Bacteria"/>
</dbReference>
<evidence type="ECO:0000313" key="7">
    <source>
        <dbReference type="Proteomes" id="UP000000245"/>
    </source>
</evidence>
<keyword evidence="7" id="KW-1185">Reference proteome</keyword>
<dbReference type="GO" id="GO:0005576">
    <property type="term" value="C:extracellular region"/>
    <property type="evidence" value="ECO:0007669"/>
    <property type="project" value="UniProtKB-SubCell"/>
</dbReference>
<evidence type="ECO:0000259" key="5">
    <source>
        <dbReference type="SMART" id="SM00912"/>
    </source>
</evidence>
<dbReference type="InterPro" id="IPR012334">
    <property type="entry name" value="Pectin_lyas_fold"/>
</dbReference>
<dbReference type="SMART" id="SM00912">
    <property type="entry name" value="Haemagg_act"/>
    <property type="match status" value="1"/>
</dbReference>
<dbReference type="Pfam" id="PF05860">
    <property type="entry name" value="TPS"/>
    <property type="match status" value="1"/>
</dbReference>
<sequence length="2887" mass="279420">MATPQGGTVVGGSATISQAPGTTTITQTSQRAAIDWQSFNLGSKARVTFNQPNAQAIALNRVIANNPSIIAGRIDANGRIVLVNQDGVVFTPGSEVNAESLVVSTSGISPKNFMAGKLIFDQQPKPGARIVNDGRITMKQAGLAAFVAPEVINRGTITAQLGHVVLAGASAFTLNLSGDGLISINVTQAVRQIDLGGRKVTALVTNEGTIIANGGRITLTARAVDGLIQQLLDVGGTLRADSVGRQPGAITIQGVGGDLQVAGQLLARGETPGSSGGTIAVDATGNVSVASTARIDASGPAGGGVVALGTDAARALQGPSDTTAPKAARVAIAQGATISADATRNGNGGRITVLSRDRTTAAGTISAQGAGNGDGGLIEISSDGVISLSGTDTTFAPSGRNGTILLDPQTLIVTSSSGTPSAGTTTTSGTLTVGTDSSTSSYIDASILDSQTGAVELSASSLISIVSAISSSSISTLAMNSGGDIRIAAPVTLTAGSIEATANGTIEVSGALGASSISLLDTASSPTNKIDINANIDAPTLSLDAGSGTIANAGSGYVTASTLDAAASLVALTGSNSITTLGSVNVGNLTLDDNAPLTIAGSFNATDASITDTGSLDIASAVSAIGSLGLSASDIGINASLDATTLSLDAGSGTIANAGSGYVTASTLDAAASLVALTGSNSITTLGSVNVGNLTLDDNAPLTIAGSFNATDASITDTGSLDIASAVSAIGSLGLSASDIGINASLDATTLSLDAKGGTITNAGSGSGSVSGYVTASTLDATASLVALTGSNSITTLGSVNVGTLTLDDNAPLTIAGSFTATSASLTDTGSLDITGSFNATAASLAAPDIRINANIDAQTLSLDASGGTISNAGSVSGYVTASVLDATASVLTLAGTGSSSLNNSIDTLGSINVGSLALNDEAALTIAAPFNATVASLAAPDIRINASLDAQTLSLDASGGTISNAGSGSVSGYVTASTLDATASVLTLAGTGSSSLNNSIDTLGSINVGSLALDDETALTIAAPFNVTVASLAAPDIRINANIDAQTLSLDASGGTISNAGSVSGYVTASTLDATASVLTLVGTGNSSLNNAITTLGSINVGSLALDDETALTIAAPFNATVASLAAPDIRINANIDAQTLSLDASGGTISNAGSVSGYVTASVLDATASVLTLAGTGSSSLNNAIATLGSINVGSLALDDETALTIAAPFNATVASLAAPDIRINANIDAPTLSLDASGGTISNAGSVSGYVTASTLDATASVLTLAGTGSSSLNNAIDTLGSINVGSLALDDETALTIAGTVSVATHGQVAFITRGLDDTSGATFLAPDGTIEIAPLGSSTIAGILDLGGTSAGNVNVSTNFVTLLADSGAALLDLGTANAGPGTLAGGVIFDGNLPSFTPTLMVEASGSIVNDGLLSVGNITVMGSDFSGSGAVTADSLAGSVSGFASLQNRGNSIKVITSLSAGSSIDVADSQPLTIAGTLSVASGGNIVLSANGMDLAGGTILANSGAVTLAPLGFDTIALGGTSTTALDLSNQLLNAISANSLQIGTVQTGLIENDGSISLSIPNILMDAGTININQPFLAQHSSLIVQAGGEFTGNGGITVAALGAAASLVALTGSNAITTLGSISAGSFTLDDNAPLTIAGPFTATNASITNTGSLDITGSFNATDASLAASDIRINANLDATTLSLDANGGTITNAGSGSVSGYVNASNLDATASLVALTGSNSITTLGSISAGSFTLDDNAPLTIAGSFNATDASLSASDIRINANLDATTLSLDANGGTITNAGSVSGYVTASNLDATASLVALTGSNSITTLGSVNVGNLTLDDNAPLTIAGSFNATDASITDTGSLDIASAVSAIGSLGLSASDIGINASLDATTLSLDAKGGTITNAASGSVSGYVTASVLDATASLVALTGSNAITTLGSISAGSFTLDDNAPLTIAGSFNATSASLAASDIRINANLDATTLSLDANGGTITNAGSVSGYVTASNLDATASLVALTGSNAITTLGSISAGSFTLDDNAPLTITGSFNATDASLSASDIGINANLDATTLSLDANAGTIANAGSGYVNATTLDAVASLVALTGSNAITTLGNVSAGSFTLDDNVPLTVAGPFTATSASLTDTSAGGFDIAGQVSLASFLALSATSGSITSSGTGSISAPTLDAAASLVALTGSNAVTTLGSINVGTLTLDDEAAALTIAGPFNVTDARLTDTGSLDIASAVSAIGSLGLAASNIGINASLDATILSLDAGSGTIANAGSGYVNATTLDAAASLVALTGSNAITTLGSINVGNFTLDDNAPLTIAGPFNATSASLTDTSAGGFDIAGQVSLASLLALSATGGSITSSGTGSISAPTLDATASLVALTGSNSITTLGSINVGSFTLDDNAPLTIAGPFTATNASLTDTSAGGFDIAAQVSLASLLALSATSGSITSSGTGSISAPTLDAAASLVALTGSNSITTLGSINVGTLTLDDEAAALTIAGSLVAQRAAISAADLTIPGVILVDGALSLATSGTISETGTIDPTLLQIAGARDVLLTGSNTIDALGSVSVPLGNLALVDQVPLTVNGPVYALNISLDSPAMYIPGAINTPGTLGLGYGPISGNGPITAATLTSNSAVIGDVALTGTENVIGTLGGFDAAGHLFALTDATALTVAGPVSAKALTITATGQITLDGADGGSFAIGGQFLPTYVYNGLSPRNGIDSVLQVIANGAPANGIVQTGQFNIDTGPLQGQPNTLFMLLPDGADAKFNDLNARSTDLAISLINGYAQGTLYLHYLLVAGGLNGQTAFVGQIAGLAGSAAAHNGKVVPVPGSSYRFNSCIIGSVSCTVLPVAIVPERNPLDDFDISPRRRRKLDANVRLPGVAAKDY</sequence>
<comment type="subcellular location">
    <subcellularLocation>
        <location evidence="1">Secreted</location>
    </subcellularLocation>
</comment>
<dbReference type="Gene3D" id="2.160.20.10">
    <property type="entry name" value="Single-stranded right-handed beta-helix, Pectin lyase-like"/>
    <property type="match status" value="1"/>
</dbReference>
<protein>
    <submittedName>
        <fullName evidence="6">Filamentous hemagglutinin family outer membrane protein</fullName>
    </submittedName>
</protein>
<dbReference type="NCBIfam" id="TIGR01901">
    <property type="entry name" value="adhes_NPXG"/>
    <property type="match status" value="1"/>
</dbReference>
<accession>A5G0B3</accession>
<evidence type="ECO:0000256" key="3">
    <source>
        <dbReference type="ARBA" id="ARBA00022729"/>
    </source>
</evidence>
<dbReference type="EMBL" id="CP000697">
    <property type="protein sequence ID" value="ABQ31295.1"/>
    <property type="molecule type" value="Genomic_DNA"/>
</dbReference>
<gene>
    <name evidence="6" type="ordered locus">Acry_2096</name>
</gene>
<evidence type="ECO:0000313" key="6">
    <source>
        <dbReference type="EMBL" id="ABQ31295.1"/>
    </source>
</evidence>
<dbReference type="STRING" id="349163.Acry_2096"/>
<dbReference type="Proteomes" id="UP000000245">
    <property type="component" value="Chromosome"/>
</dbReference>
<dbReference type="InterPro" id="IPR011050">
    <property type="entry name" value="Pectin_lyase_fold/virulence"/>
</dbReference>
<feature type="region of interest" description="Disordered" evidence="4">
    <location>
        <begin position="1"/>
        <end position="24"/>
    </location>
</feature>
<dbReference type="InterPro" id="IPR050909">
    <property type="entry name" value="Bact_Autotransporter_VF"/>
</dbReference>
<reference evidence="6 7" key="1">
    <citation type="submission" date="2007-05" db="EMBL/GenBank/DDBJ databases">
        <title>Complete sequence of chromosome of Acidiphilium cryptum JF-5.</title>
        <authorList>
            <consortium name="US DOE Joint Genome Institute"/>
            <person name="Copeland A."/>
            <person name="Lucas S."/>
            <person name="Lapidus A."/>
            <person name="Barry K."/>
            <person name="Detter J.C."/>
            <person name="Glavina del Rio T."/>
            <person name="Hammon N."/>
            <person name="Israni S."/>
            <person name="Dalin E."/>
            <person name="Tice H."/>
            <person name="Pitluck S."/>
            <person name="Sims D."/>
            <person name="Brettin T."/>
            <person name="Bruce D."/>
            <person name="Han C."/>
            <person name="Schmutz J."/>
            <person name="Larimer F."/>
            <person name="Land M."/>
            <person name="Hauser L."/>
            <person name="Kyrpides N."/>
            <person name="Kim E."/>
            <person name="Magnuson T."/>
            <person name="Richardson P."/>
        </authorList>
    </citation>
    <scope>NUCLEOTIDE SEQUENCE [LARGE SCALE GENOMIC DNA]</scope>
    <source>
        <strain evidence="6 7">JF-5</strain>
    </source>
</reference>